<name>A0A6G1G1J0_9PEZI</name>
<gene>
    <name evidence="1 3" type="ORF">P152DRAFT_398180</name>
</gene>
<dbReference type="OrthoDB" id="191139at2759"/>
<organism evidence="1">
    <name type="scientific">Eremomyces bilateralis CBS 781.70</name>
    <dbReference type="NCBI Taxonomy" id="1392243"/>
    <lineage>
        <taxon>Eukaryota</taxon>
        <taxon>Fungi</taxon>
        <taxon>Dikarya</taxon>
        <taxon>Ascomycota</taxon>
        <taxon>Pezizomycotina</taxon>
        <taxon>Dothideomycetes</taxon>
        <taxon>Dothideomycetes incertae sedis</taxon>
        <taxon>Eremomycetales</taxon>
        <taxon>Eremomycetaceae</taxon>
        <taxon>Eremomyces</taxon>
    </lineage>
</organism>
<proteinExistence type="predicted"/>
<dbReference type="RefSeq" id="XP_033533606.1">
    <property type="nucleotide sequence ID" value="XM_033676445.1"/>
</dbReference>
<accession>A0A6G1G1J0</accession>
<sequence>MLLSSKFEQLITHRPNSYVPARTIATHLGLYGTTFASRHWVLLNHAHHFGMAILMAPLRAIMSYYGIIGPVTSYFFGGVRLVGDQIVENAAGASAAPWKWPIQEQTVDLVHKTVYAFVVGYLTDKYVRGVDWFRRY</sequence>
<dbReference type="EMBL" id="ML975159">
    <property type="protein sequence ID" value="KAF1811975.1"/>
    <property type="molecule type" value="Genomic_DNA"/>
</dbReference>
<evidence type="ECO:0000313" key="3">
    <source>
        <dbReference type="RefSeq" id="XP_033533606.1"/>
    </source>
</evidence>
<reference evidence="3" key="3">
    <citation type="submission" date="2025-04" db="UniProtKB">
        <authorList>
            <consortium name="RefSeq"/>
        </authorList>
    </citation>
    <scope>IDENTIFICATION</scope>
    <source>
        <strain evidence="3">CBS 781.70</strain>
    </source>
</reference>
<dbReference type="Proteomes" id="UP000504638">
    <property type="component" value="Unplaced"/>
</dbReference>
<reference evidence="3" key="2">
    <citation type="submission" date="2020-04" db="EMBL/GenBank/DDBJ databases">
        <authorList>
            <consortium name="NCBI Genome Project"/>
        </authorList>
    </citation>
    <scope>NUCLEOTIDE SEQUENCE</scope>
    <source>
        <strain evidence="3">CBS 781.70</strain>
    </source>
</reference>
<evidence type="ECO:0000313" key="1">
    <source>
        <dbReference type="EMBL" id="KAF1811975.1"/>
    </source>
</evidence>
<evidence type="ECO:0000313" key="2">
    <source>
        <dbReference type="Proteomes" id="UP000504638"/>
    </source>
</evidence>
<dbReference type="AlphaFoldDB" id="A0A6G1G1J0"/>
<keyword evidence="2" id="KW-1185">Reference proteome</keyword>
<protein>
    <submittedName>
        <fullName evidence="1 3">Uncharacterized protein</fullName>
    </submittedName>
</protein>
<reference evidence="1 3" key="1">
    <citation type="submission" date="2020-01" db="EMBL/GenBank/DDBJ databases">
        <authorList>
            <consortium name="DOE Joint Genome Institute"/>
            <person name="Haridas S."/>
            <person name="Albert R."/>
            <person name="Binder M."/>
            <person name="Bloem J."/>
            <person name="Labutti K."/>
            <person name="Salamov A."/>
            <person name="Andreopoulos B."/>
            <person name="Baker S.E."/>
            <person name="Barry K."/>
            <person name="Bills G."/>
            <person name="Bluhm B.H."/>
            <person name="Cannon C."/>
            <person name="Castanera R."/>
            <person name="Culley D.E."/>
            <person name="Daum C."/>
            <person name="Ezra D."/>
            <person name="Gonzalez J.B."/>
            <person name="Henrissat B."/>
            <person name="Kuo A."/>
            <person name="Liang C."/>
            <person name="Lipzen A."/>
            <person name="Lutzoni F."/>
            <person name="Magnuson J."/>
            <person name="Mondo S."/>
            <person name="Nolan M."/>
            <person name="Ohm R."/>
            <person name="Pangilinan J."/>
            <person name="Park H.-J."/>
            <person name="Ramirez L."/>
            <person name="Alfaro M."/>
            <person name="Sun H."/>
            <person name="Tritt A."/>
            <person name="Yoshinaga Y."/>
            <person name="Zwiers L.-H."/>
            <person name="Turgeon B.G."/>
            <person name="Goodwin S.B."/>
            <person name="Spatafora J.W."/>
            <person name="Crous P.W."/>
            <person name="Grigoriev I.V."/>
        </authorList>
    </citation>
    <scope>NUCLEOTIDE SEQUENCE</scope>
    <source>
        <strain evidence="1 3">CBS 781.70</strain>
    </source>
</reference>
<dbReference type="GeneID" id="54417015"/>